<proteinExistence type="predicted"/>
<dbReference type="InterPro" id="IPR011004">
    <property type="entry name" value="Trimer_LpxA-like_sf"/>
</dbReference>
<evidence type="ECO:0000313" key="1">
    <source>
        <dbReference type="EMBL" id="ABD10693.1"/>
    </source>
</evidence>
<dbReference type="Pfam" id="PF00132">
    <property type="entry name" value="Hexapep"/>
    <property type="match status" value="1"/>
</dbReference>
<dbReference type="PhylomeDB" id="Q2JDE9"/>
<dbReference type="PANTHER" id="PTHR13061">
    <property type="entry name" value="DYNACTIN SUBUNIT P25"/>
    <property type="match status" value="1"/>
</dbReference>
<dbReference type="CDD" id="cd04645">
    <property type="entry name" value="LbH_gamma_CA_like"/>
    <property type="match status" value="1"/>
</dbReference>
<accession>Q2JDE9</accession>
<keyword evidence="2" id="KW-1185">Reference proteome</keyword>
<dbReference type="STRING" id="106370.Francci3_1316"/>
<dbReference type="Proteomes" id="UP000001937">
    <property type="component" value="Chromosome"/>
</dbReference>
<dbReference type="PANTHER" id="PTHR13061:SF29">
    <property type="entry name" value="GAMMA CARBONIC ANHYDRASE-LIKE 1, MITOCHONDRIAL-RELATED"/>
    <property type="match status" value="1"/>
</dbReference>
<organism evidence="1 2">
    <name type="scientific">Frankia casuarinae (strain DSM 45818 / CECT 9043 / HFP020203 / CcI3)</name>
    <dbReference type="NCBI Taxonomy" id="106370"/>
    <lineage>
        <taxon>Bacteria</taxon>
        <taxon>Bacillati</taxon>
        <taxon>Actinomycetota</taxon>
        <taxon>Actinomycetes</taxon>
        <taxon>Frankiales</taxon>
        <taxon>Frankiaceae</taxon>
        <taxon>Frankia</taxon>
    </lineage>
</organism>
<dbReference type="KEGG" id="fra:Francci3_1316"/>
<dbReference type="Gene3D" id="2.160.10.10">
    <property type="entry name" value="Hexapeptide repeat proteins"/>
    <property type="match status" value="1"/>
</dbReference>
<dbReference type="HOGENOM" id="CLU_064827_4_1_11"/>
<protein>
    <recommendedName>
        <fullName evidence="3">Transferase hexapeptide repeat</fullName>
    </recommendedName>
</protein>
<gene>
    <name evidence="1" type="ordered locus">Francci3_1316</name>
</gene>
<evidence type="ECO:0008006" key="3">
    <source>
        <dbReference type="Google" id="ProtNLM"/>
    </source>
</evidence>
<evidence type="ECO:0000313" key="2">
    <source>
        <dbReference type="Proteomes" id="UP000001937"/>
    </source>
</evidence>
<dbReference type="SUPFAM" id="SSF51161">
    <property type="entry name" value="Trimeric LpxA-like enzymes"/>
    <property type="match status" value="1"/>
</dbReference>
<name>Q2JDE9_FRACC</name>
<dbReference type="InterPro" id="IPR001451">
    <property type="entry name" value="Hexapep"/>
</dbReference>
<dbReference type="AlphaFoldDB" id="Q2JDE9"/>
<reference evidence="1 2" key="1">
    <citation type="journal article" date="2007" name="Genome Res.">
        <title>Genome characteristics of facultatively symbiotic Frankia sp. strains reflect host range and host plant biogeography.</title>
        <authorList>
            <person name="Normand P."/>
            <person name="Lapierre P."/>
            <person name="Tisa L.S."/>
            <person name="Gogarten J.P."/>
            <person name="Alloisio N."/>
            <person name="Bagnarol E."/>
            <person name="Bassi C.A."/>
            <person name="Berry A.M."/>
            <person name="Bickhart D.M."/>
            <person name="Choisne N."/>
            <person name="Couloux A."/>
            <person name="Cournoyer B."/>
            <person name="Cruveiller S."/>
            <person name="Daubin V."/>
            <person name="Demange N."/>
            <person name="Francino M.P."/>
            <person name="Goltsman E."/>
            <person name="Huang Y."/>
            <person name="Kopp O.R."/>
            <person name="Labarre L."/>
            <person name="Lapidus A."/>
            <person name="Lavire C."/>
            <person name="Marechal J."/>
            <person name="Martinez M."/>
            <person name="Mastronunzio J.E."/>
            <person name="Mullin B.C."/>
            <person name="Niemann J."/>
            <person name="Pujic P."/>
            <person name="Rawnsley T."/>
            <person name="Rouy Z."/>
            <person name="Schenowitz C."/>
            <person name="Sellstedt A."/>
            <person name="Tavares F."/>
            <person name="Tomkins J.P."/>
            <person name="Vallenet D."/>
            <person name="Valverde C."/>
            <person name="Wall L.G."/>
            <person name="Wang Y."/>
            <person name="Medigue C."/>
            <person name="Benson D.R."/>
        </authorList>
    </citation>
    <scope>NUCLEOTIDE SEQUENCE [LARGE SCALE GENOMIC DNA]</scope>
    <source>
        <strain evidence="2">DSM 45818 / CECT 9043 / CcI3</strain>
    </source>
</reference>
<dbReference type="InterPro" id="IPR047324">
    <property type="entry name" value="LbH_gamma_CA-like"/>
</dbReference>
<dbReference type="eggNOG" id="COG0663">
    <property type="taxonomic scope" value="Bacteria"/>
</dbReference>
<dbReference type="InterPro" id="IPR050484">
    <property type="entry name" value="Transf_Hexapept/Carb_Anhydrase"/>
</dbReference>
<dbReference type="EMBL" id="CP000249">
    <property type="protein sequence ID" value="ABD10693.1"/>
    <property type="molecule type" value="Genomic_DNA"/>
</dbReference>
<sequence length="187" mass="19367">MRRPDRRRRDQREARMAVYALGDAVPTIDPTAYVHPDATVIGTVTIGPESTVWPGAVLRGDYGTIEIGARTSIQDGTVIHATEELTTVVGDDCTVGHLAHLEGCVVEDGALVGSGSVVLHRVRIGRGALVGAGAVVVGGTVVPPGARALGVPAKILPDSVAPGALAAGAAIYVANGKHYREQLRRID</sequence>